<evidence type="ECO:0000256" key="1">
    <source>
        <dbReference type="SAM" id="SignalP"/>
    </source>
</evidence>
<proteinExistence type="predicted"/>
<accession>A0A5J6GK00</accession>
<dbReference type="AlphaFoldDB" id="A0A5J6GK00"/>
<protein>
    <recommendedName>
        <fullName evidence="4">SH3 domain-containing protein</fullName>
    </recommendedName>
</protein>
<feature type="signal peptide" evidence="1">
    <location>
        <begin position="1"/>
        <end position="33"/>
    </location>
</feature>
<keyword evidence="1" id="KW-0732">Signal</keyword>
<dbReference type="EMBL" id="CP023699">
    <property type="protein sequence ID" value="QEU94744.1"/>
    <property type="molecule type" value="Genomic_DNA"/>
</dbReference>
<keyword evidence="3" id="KW-1185">Reference proteome</keyword>
<evidence type="ECO:0008006" key="4">
    <source>
        <dbReference type="Google" id="ProtNLM"/>
    </source>
</evidence>
<evidence type="ECO:0000313" key="3">
    <source>
        <dbReference type="Proteomes" id="UP000325529"/>
    </source>
</evidence>
<dbReference type="RefSeq" id="WP_055549354.1">
    <property type="nucleotide sequence ID" value="NZ_CP023699.1"/>
</dbReference>
<dbReference type="OrthoDB" id="4286554at2"/>
<dbReference type="KEGG" id="ska:CP970_31095"/>
<reference evidence="2 3" key="1">
    <citation type="submission" date="2017-09" db="EMBL/GenBank/DDBJ databases">
        <authorList>
            <person name="Lee N."/>
            <person name="Cho B.-K."/>
        </authorList>
    </citation>
    <scope>NUCLEOTIDE SEQUENCE [LARGE SCALE GENOMIC DNA]</scope>
    <source>
        <strain evidence="2 3">ATCC 12853</strain>
    </source>
</reference>
<organism evidence="2 3">
    <name type="scientific">Streptomyces kanamyceticus</name>
    <dbReference type="NCBI Taxonomy" id="1967"/>
    <lineage>
        <taxon>Bacteria</taxon>
        <taxon>Bacillati</taxon>
        <taxon>Actinomycetota</taxon>
        <taxon>Actinomycetes</taxon>
        <taxon>Kitasatosporales</taxon>
        <taxon>Streptomycetaceae</taxon>
        <taxon>Streptomyces</taxon>
    </lineage>
</organism>
<sequence length="112" mass="12118">MRNSRFGKSIATLTAATAVALGASLMTAPAASAVGGSACTKNVKNHKMMVINVGATARSGPGNSYSKRKHLEWFDQVYVRCYTVKRGTQWYYGDLPGTSKRGWVDGMLLQEI</sequence>
<dbReference type="Proteomes" id="UP000325529">
    <property type="component" value="Chromosome"/>
</dbReference>
<name>A0A5J6GK00_STRKN</name>
<evidence type="ECO:0000313" key="2">
    <source>
        <dbReference type="EMBL" id="QEU94744.1"/>
    </source>
</evidence>
<feature type="chain" id="PRO_5023914564" description="SH3 domain-containing protein" evidence="1">
    <location>
        <begin position="34"/>
        <end position="112"/>
    </location>
</feature>
<gene>
    <name evidence="2" type="ORF">CP970_31095</name>
</gene>